<feature type="transmembrane region" description="Helical" evidence="2">
    <location>
        <begin position="267"/>
        <end position="290"/>
    </location>
</feature>
<feature type="transmembrane region" description="Helical" evidence="2">
    <location>
        <begin position="79"/>
        <end position="104"/>
    </location>
</feature>
<organism evidence="3 4">
    <name type="scientific">Brevundimonas lenta</name>
    <dbReference type="NCBI Taxonomy" id="424796"/>
    <lineage>
        <taxon>Bacteria</taxon>
        <taxon>Pseudomonadati</taxon>
        <taxon>Pseudomonadota</taxon>
        <taxon>Alphaproteobacteria</taxon>
        <taxon>Caulobacterales</taxon>
        <taxon>Caulobacteraceae</taxon>
        <taxon>Brevundimonas</taxon>
    </lineage>
</organism>
<keyword evidence="2" id="KW-1133">Transmembrane helix</keyword>
<evidence type="ECO:0000313" key="4">
    <source>
        <dbReference type="Proteomes" id="UP000529946"/>
    </source>
</evidence>
<gene>
    <name evidence="3" type="ORF">GGR12_001933</name>
</gene>
<dbReference type="AlphaFoldDB" id="A0A7W6JFA6"/>
<accession>A0A7W6JFA6</accession>
<reference evidence="3 4" key="1">
    <citation type="submission" date="2020-08" db="EMBL/GenBank/DDBJ databases">
        <title>Genomic Encyclopedia of Type Strains, Phase IV (KMG-IV): sequencing the most valuable type-strain genomes for metagenomic binning, comparative biology and taxonomic classification.</title>
        <authorList>
            <person name="Goeker M."/>
        </authorList>
    </citation>
    <scope>NUCLEOTIDE SEQUENCE [LARGE SCALE GENOMIC DNA]</scope>
    <source>
        <strain evidence="3 4">DSM 23960</strain>
    </source>
</reference>
<feature type="transmembrane region" description="Helical" evidence="2">
    <location>
        <begin position="21"/>
        <end position="43"/>
    </location>
</feature>
<feature type="region of interest" description="Disordered" evidence="1">
    <location>
        <begin position="302"/>
        <end position="322"/>
    </location>
</feature>
<keyword evidence="2" id="KW-0812">Transmembrane</keyword>
<comment type="caution">
    <text evidence="3">The sequence shown here is derived from an EMBL/GenBank/DDBJ whole genome shotgun (WGS) entry which is preliminary data.</text>
</comment>
<keyword evidence="2" id="KW-0472">Membrane</keyword>
<feature type="transmembrane region" description="Helical" evidence="2">
    <location>
        <begin position="125"/>
        <end position="153"/>
    </location>
</feature>
<keyword evidence="4" id="KW-1185">Reference proteome</keyword>
<feature type="transmembrane region" description="Helical" evidence="2">
    <location>
        <begin position="211"/>
        <end position="237"/>
    </location>
</feature>
<evidence type="ECO:0000256" key="1">
    <source>
        <dbReference type="SAM" id="MobiDB-lite"/>
    </source>
</evidence>
<proteinExistence type="predicted"/>
<evidence type="ECO:0000256" key="2">
    <source>
        <dbReference type="SAM" id="Phobius"/>
    </source>
</evidence>
<evidence type="ECO:0008006" key="5">
    <source>
        <dbReference type="Google" id="ProtNLM"/>
    </source>
</evidence>
<dbReference type="RefSeq" id="WP_183204194.1">
    <property type="nucleotide sequence ID" value="NZ_BAAAER010000001.1"/>
</dbReference>
<feature type="compositionally biased region" description="Basic and acidic residues" evidence="1">
    <location>
        <begin position="307"/>
        <end position="322"/>
    </location>
</feature>
<dbReference type="Proteomes" id="UP000529946">
    <property type="component" value="Unassembled WGS sequence"/>
</dbReference>
<dbReference type="EMBL" id="JACIDM010000002">
    <property type="protein sequence ID" value="MBB4083067.1"/>
    <property type="molecule type" value="Genomic_DNA"/>
</dbReference>
<protein>
    <recommendedName>
        <fullName evidence="5">Glycerophosphoryl diester phosphodiesterase membrane domain-containing protein</fullName>
    </recommendedName>
</protein>
<name>A0A7W6JFA6_9CAUL</name>
<sequence length="322" mass="34211">MKRFSIGASIGDAFALVRERPLSVFVWGLLILAPTYASMALMFPAMAAMMAAMPEGATGAEAEAAASQAMMAQMMQVQLASMLLNIGQLLAMAVVYTAIMRAVLRPKEKSFFALRIGMDELRVAVVGLAIMVGLYAVMIVAVLLGMAVGFALWSVDQGLMVLGAVIMILAFMVALFWGMARVSMIAPASVLRRDFAFAEGWKLAAGKSWPLFGMMILIGLIILAIELVVVLIGVGVFTGVAASADWSWIHSGDDALPEVASWMAANWYWFAIAGVVVSLFYGIVLTLSIAPFASACRQLADSSAPKPDPEPVPVHDEVGSPA</sequence>
<feature type="transmembrane region" description="Helical" evidence="2">
    <location>
        <begin position="159"/>
        <end position="179"/>
    </location>
</feature>
<evidence type="ECO:0000313" key="3">
    <source>
        <dbReference type="EMBL" id="MBB4083067.1"/>
    </source>
</evidence>